<reference evidence="8" key="1">
    <citation type="journal article" date="2022" name="bioRxiv">
        <title>Deciphering the potential niche of two novel black yeast fungi from a biological soil crust based on their genomes, phenotypes, and melanin regulation.</title>
        <authorList>
            <consortium name="DOE Joint Genome Institute"/>
            <person name="Carr E.C."/>
            <person name="Barton Q."/>
            <person name="Grambo S."/>
            <person name="Sullivan M."/>
            <person name="Renfro C.M."/>
            <person name="Kuo A."/>
            <person name="Pangilinan J."/>
            <person name="Lipzen A."/>
            <person name="Keymanesh K."/>
            <person name="Savage E."/>
            <person name="Barry K."/>
            <person name="Grigoriev I.V."/>
            <person name="Riekhof W.R."/>
            <person name="Harris S.S."/>
        </authorList>
    </citation>
    <scope>NUCLEOTIDE SEQUENCE</scope>
    <source>
        <strain evidence="8">JF 03-4F</strain>
    </source>
</reference>
<dbReference type="InterPro" id="IPR010573">
    <property type="entry name" value="MFS_Str1/Tri12-like"/>
</dbReference>
<evidence type="ECO:0000256" key="2">
    <source>
        <dbReference type="ARBA" id="ARBA00022448"/>
    </source>
</evidence>
<name>A0AAN6II47_9EURO</name>
<dbReference type="SUPFAM" id="SSF103473">
    <property type="entry name" value="MFS general substrate transporter"/>
    <property type="match status" value="1"/>
</dbReference>
<dbReference type="PROSITE" id="PS50850">
    <property type="entry name" value="MFS"/>
    <property type="match status" value="1"/>
</dbReference>
<dbReference type="PANTHER" id="PTHR23501">
    <property type="entry name" value="MAJOR FACILITATOR SUPERFAMILY"/>
    <property type="match status" value="1"/>
</dbReference>
<organism evidence="8 9">
    <name type="scientific">Exophiala viscosa</name>
    <dbReference type="NCBI Taxonomy" id="2486360"/>
    <lineage>
        <taxon>Eukaryota</taxon>
        <taxon>Fungi</taxon>
        <taxon>Dikarya</taxon>
        <taxon>Ascomycota</taxon>
        <taxon>Pezizomycotina</taxon>
        <taxon>Eurotiomycetes</taxon>
        <taxon>Chaetothyriomycetidae</taxon>
        <taxon>Chaetothyriales</taxon>
        <taxon>Herpotrichiellaceae</taxon>
        <taxon>Exophiala</taxon>
    </lineage>
</organism>
<accession>A0AAN6II47</accession>
<dbReference type="PANTHER" id="PTHR23501:SF109">
    <property type="entry name" value="MAJOR FACILITATOR SUPERFAMILY (MFS) PROFILE DOMAIN-CONTAINING PROTEIN-RELATED"/>
    <property type="match status" value="1"/>
</dbReference>
<keyword evidence="2" id="KW-0813">Transport</keyword>
<evidence type="ECO:0000256" key="3">
    <source>
        <dbReference type="ARBA" id="ARBA00022692"/>
    </source>
</evidence>
<dbReference type="InterPro" id="IPR020846">
    <property type="entry name" value="MFS_dom"/>
</dbReference>
<feature type="transmembrane region" description="Helical" evidence="6">
    <location>
        <begin position="147"/>
        <end position="169"/>
    </location>
</feature>
<keyword evidence="9" id="KW-1185">Reference proteome</keyword>
<feature type="transmembrane region" description="Helical" evidence="6">
    <location>
        <begin position="181"/>
        <end position="200"/>
    </location>
</feature>
<feature type="transmembrane region" description="Helical" evidence="6">
    <location>
        <begin position="59"/>
        <end position="81"/>
    </location>
</feature>
<sequence>MSHSNPQLEKLGEAEMMEEAIPVHSGDSFDSVKEVAIGGNSPQDLPAHYFRSPRFLGTYLGFIFSYAAGFLAYTMIANVLYVIDADIGPSPQIIWVLLVFTVCQTVTFTIFGRLSDIFGRRWYYIGGNLLAIIGFIVSSQAKSVNAVIGGSVLSGIGCGVQITGCVISGELIPNAYRMTSYGIIASVLGPFEAICPAIARLLCDNTGPGWRWVYYLLIIFSGLSMLLMIFFYHPPKFEHLHSRASRVEALKGLDYLGLVLYAGGIVCILLAISWGGQAYAWKSSHVIATFVIGGLALVSFGLYEVYGRARFPLTPTYLFKSRNYLALATVASFAGMNFFAMNIVYPEMLSIAGWKSSAITGGDILGNVIGAFMTMYCPKIKWQLVFATSVLAAFSGALTATTSNSLTENVVFALIQSTAIGWAETICLAGGPLMLDVKDIGVATGFQFSIRTLLASLADTIYVTILENKLSSNLPHYVTKAALAAGLPAKDLPDLFVAIGSGNATAVTAVPDMTTKILLAVEGVEILAYEKSFRTVYLTGVAFGLVAVIAAACVDSNRLDASLTHEVGRKLQKPTLKSKGDEGFDG</sequence>
<dbReference type="GO" id="GO:0005886">
    <property type="term" value="C:plasma membrane"/>
    <property type="evidence" value="ECO:0007669"/>
    <property type="project" value="TreeGrafter"/>
</dbReference>
<evidence type="ECO:0000259" key="7">
    <source>
        <dbReference type="PROSITE" id="PS50850"/>
    </source>
</evidence>
<evidence type="ECO:0000256" key="5">
    <source>
        <dbReference type="ARBA" id="ARBA00023136"/>
    </source>
</evidence>
<feature type="transmembrane region" description="Helical" evidence="6">
    <location>
        <begin position="384"/>
        <end position="402"/>
    </location>
</feature>
<evidence type="ECO:0000256" key="1">
    <source>
        <dbReference type="ARBA" id="ARBA00004141"/>
    </source>
</evidence>
<dbReference type="InterPro" id="IPR053791">
    <property type="entry name" value="MFS_Tri12-like"/>
</dbReference>
<feature type="transmembrane region" description="Helical" evidence="6">
    <location>
        <begin position="123"/>
        <end position="141"/>
    </location>
</feature>
<dbReference type="CDD" id="cd06179">
    <property type="entry name" value="MFS_TRI12_like"/>
    <property type="match status" value="1"/>
</dbReference>
<proteinExistence type="predicted"/>
<feature type="transmembrane region" description="Helical" evidence="6">
    <location>
        <begin position="324"/>
        <end position="345"/>
    </location>
</feature>
<gene>
    <name evidence="8" type="ORF">EDD36DRAFT_480232</name>
</gene>
<keyword evidence="3 6" id="KW-0812">Transmembrane</keyword>
<protein>
    <submittedName>
        <fullName evidence="8">Fungal trichothecene efflux pump</fullName>
    </submittedName>
</protein>
<dbReference type="InterPro" id="IPR036259">
    <property type="entry name" value="MFS_trans_sf"/>
</dbReference>
<dbReference type="AlphaFoldDB" id="A0AAN6II47"/>
<feature type="transmembrane region" description="Helical" evidence="6">
    <location>
        <begin position="212"/>
        <end position="232"/>
    </location>
</feature>
<evidence type="ECO:0000313" key="9">
    <source>
        <dbReference type="Proteomes" id="UP001203852"/>
    </source>
</evidence>
<dbReference type="GO" id="GO:0022857">
    <property type="term" value="F:transmembrane transporter activity"/>
    <property type="evidence" value="ECO:0007669"/>
    <property type="project" value="InterPro"/>
</dbReference>
<evidence type="ECO:0000313" key="8">
    <source>
        <dbReference type="EMBL" id="KAI1618323.1"/>
    </source>
</evidence>
<feature type="transmembrane region" description="Helical" evidence="6">
    <location>
        <begin position="286"/>
        <end position="303"/>
    </location>
</feature>
<feature type="transmembrane region" description="Helical" evidence="6">
    <location>
        <begin position="93"/>
        <end position="111"/>
    </location>
</feature>
<comment type="caution">
    <text evidence="8">The sequence shown here is derived from an EMBL/GenBank/DDBJ whole genome shotgun (WGS) entry which is preliminary data.</text>
</comment>
<evidence type="ECO:0000256" key="4">
    <source>
        <dbReference type="ARBA" id="ARBA00022989"/>
    </source>
</evidence>
<evidence type="ECO:0000256" key="6">
    <source>
        <dbReference type="SAM" id="Phobius"/>
    </source>
</evidence>
<dbReference type="EMBL" id="MU404350">
    <property type="protein sequence ID" value="KAI1618323.1"/>
    <property type="molecule type" value="Genomic_DNA"/>
</dbReference>
<dbReference type="Gene3D" id="1.20.1250.20">
    <property type="entry name" value="MFS general substrate transporter like domains"/>
    <property type="match status" value="1"/>
</dbReference>
<keyword evidence="5 6" id="KW-0472">Membrane</keyword>
<dbReference type="Pfam" id="PF06609">
    <property type="entry name" value="TRI12"/>
    <property type="match status" value="1"/>
</dbReference>
<feature type="transmembrane region" description="Helical" evidence="6">
    <location>
        <begin position="536"/>
        <end position="554"/>
    </location>
</feature>
<comment type="subcellular location">
    <subcellularLocation>
        <location evidence="1">Membrane</location>
        <topology evidence="1">Multi-pass membrane protein</topology>
    </subcellularLocation>
</comment>
<keyword evidence="4 6" id="KW-1133">Transmembrane helix</keyword>
<feature type="transmembrane region" description="Helical" evidence="6">
    <location>
        <begin position="253"/>
        <end position="274"/>
    </location>
</feature>
<dbReference type="Proteomes" id="UP001203852">
    <property type="component" value="Unassembled WGS sequence"/>
</dbReference>
<feature type="domain" description="Major facilitator superfamily (MFS) profile" evidence="7">
    <location>
        <begin position="53"/>
        <end position="558"/>
    </location>
</feature>